<dbReference type="GO" id="GO:0005789">
    <property type="term" value="C:endoplasmic reticulum membrane"/>
    <property type="evidence" value="ECO:0007669"/>
    <property type="project" value="TreeGrafter"/>
</dbReference>
<dbReference type="Gene3D" id="1.10.287.110">
    <property type="entry name" value="DnaJ domain"/>
    <property type="match status" value="1"/>
</dbReference>
<dbReference type="GO" id="GO:0030544">
    <property type="term" value="F:Hsp70 protein binding"/>
    <property type="evidence" value="ECO:0007669"/>
    <property type="project" value="TreeGrafter"/>
</dbReference>
<evidence type="ECO:0000256" key="1">
    <source>
        <dbReference type="SAM" id="MobiDB-lite"/>
    </source>
</evidence>
<name>A0A024TLH1_9STRA</name>
<proteinExistence type="predicted"/>
<dbReference type="Pfam" id="PF00226">
    <property type="entry name" value="DnaJ"/>
    <property type="match status" value="1"/>
</dbReference>
<dbReference type="SUPFAM" id="SSF46565">
    <property type="entry name" value="Chaperone J-domain"/>
    <property type="match status" value="1"/>
</dbReference>
<dbReference type="PROSITE" id="PS50076">
    <property type="entry name" value="DNAJ_2"/>
    <property type="match status" value="1"/>
</dbReference>
<dbReference type="PANTHER" id="PTHR43908">
    <property type="entry name" value="AT29763P-RELATED"/>
    <property type="match status" value="1"/>
</dbReference>
<evidence type="ECO:0000313" key="3">
    <source>
        <dbReference type="EMBL" id="ETV94990.1"/>
    </source>
</evidence>
<dbReference type="GO" id="GO:0071218">
    <property type="term" value="P:cellular response to misfolded protein"/>
    <property type="evidence" value="ECO:0007669"/>
    <property type="project" value="TreeGrafter"/>
</dbReference>
<dbReference type="eggNOG" id="KOG0720">
    <property type="taxonomic scope" value="Eukaryota"/>
</dbReference>
<dbReference type="OrthoDB" id="10250354at2759"/>
<dbReference type="InterPro" id="IPR051100">
    <property type="entry name" value="DnaJ_subfamily_B/C"/>
</dbReference>
<dbReference type="GeneID" id="20088368"/>
<dbReference type="STRING" id="157072.A0A024TLH1"/>
<dbReference type="SMART" id="SM00271">
    <property type="entry name" value="DnaJ"/>
    <property type="match status" value="1"/>
</dbReference>
<dbReference type="CDD" id="cd06257">
    <property type="entry name" value="DnaJ"/>
    <property type="match status" value="1"/>
</dbReference>
<feature type="region of interest" description="Disordered" evidence="1">
    <location>
        <begin position="75"/>
        <end position="113"/>
    </location>
</feature>
<dbReference type="InterPro" id="IPR036869">
    <property type="entry name" value="J_dom_sf"/>
</dbReference>
<dbReference type="InterPro" id="IPR001623">
    <property type="entry name" value="DnaJ_domain"/>
</dbReference>
<dbReference type="EMBL" id="KI913982">
    <property type="protein sequence ID" value="ETV94990.1"/>
    <property type="molecule type" value="Genomic_DNA"/>
</dbReference>
<dbReference type="AlphaFoldDB" id="A0A024TLH1"/>
<gene>
    <name evidence="3" type="ORF">H310_11318</name>
</gene>
<dbReference type="RefSeq" id="XP_008876163.1">
    <property type="nucleotide sequence ID" value="XM_008877941.1"/>
</dbReference>
<accession>A0A024TLH1</accession>
<protein>
    <recommendedName>
        <fullName evidence="2">J domain-containing protein</fullName>
    </recommendedName>
</protein>
<sequence length="233" mass="26327">MAEVERILKARTYYHVMGFHVVQYVEQADVRRQYKALARQVHPDKCPHKDAEDAFKRLSAAYECLANDTLQNEYLAKTTGSKKRPRQPSTRATATRPSPPTTSKPTRPKTPRTADDIYAEFLREEERQAEMDFHKRGFERIFDPIDKPRPLSPPPVHSDEFVADVLSSGLDMKQTKWSQFASSKAKATTPSASPVPNDSACCLLCRRKFPSAAHLARHKAESKLHAANVAKLP</sequence>
<feature type="domain" description="J" evidence="2">
    <location>
        <begin position="12"/>
        <end position="78"/>
    </location>
</feature>
<evidence type="ECO:0000259" key="2">
    <source>
        <dbReference type="PROSITE" id="PS50076"/>
    </source>
</evidence>
<organism evidence="3">
    <name type="scientific">Aphanomyces invadans</name>
    <dbReference type="NCBI Taxonomy" id="157072"/>
    <lineage>
        <taxon>Eukaryota</taxon>
        <taxon>Sar</taxon>
        <taxon>Stramenopiles</taxon>
        <taxon>Oomycota</taxon>
        <taxon>Saprolegniomycetes</taxon>
        <taxon>Saprolegniales</taxon>
        <taxon>Verrucalvaceae</taxon>
        <taxon>Aphanomyces</taxon>
    </lineage>
</organism>
<dbReference type="VEuPathDB" id="FungiDB:H310_11318"/>
<reference evidence="3" key="1">
    <citation type="submission" date="2013-12" db="EMBL/GenBank/DDBJ databases">
        <title>The Genome Sequence of Aphanomyces invadans NJM9701.</title>
        <authorList>
            <consortium name="The Broad Institute Genomics Platform"/>
            <person name="Russ C."/>
            <person name="Tyler B."/>
            <person name="van West P."/>
            <person name="Dieguez-Uribeondo J."/>
            <person name="Young S.K."/>
            <person name="Zeng Q."/>
            <person name="Gargeya S."/>
            <person name="Fitzgerald M."/>
            <person name="Abouelleil A."/>
            <person name="Alvarado L."/>
            <person name="Chapman S.B."/>
            <person name="Gainer-Dewar J."/>
            <person name="Goldberg J."/>
            <person name="Griggs A."/>
            <person name="Gujja S."/>
            <person name="Hansen M."/>
            <person name="Howarth C."/>
            <person name="Imamovic A."/>
            <person name="Ireland A."/>
            <person name="Larimer J."/>
            <person name="McCowan C."/>
            <person name="Murphy C."/>
            <person name="Pearson M."/>
            <person name="Poon T.W."/>
            <person name="Priest M."/>
            <person name="Roberts A."/>
            <person name="Saif S."/>
            <person name="Shea T."/>
            <person name="Sykes S."/>
            <person name="Wortman J."/>
            <person name="Nusbaum C."/>
            <person name="Birren B."/>
        </authorList>
    </citation>
    <scope>NUCLEOTIDE SEQUENCE [LARGE SCALE GENOMIC DNA]</scope>
    <source>
        <strain evidence="3">NJM9701</strain>
    </source>
</reference>
<dbReference type="PANTHER" id="PTHR43908:SF3">
    <property type="entry name" value="AT29763P-RELATED"/>
    <property type="match status" value="1"/>
</dbReference>